<dbReference type="AlphaFoldDB" id="A0A505DIL3"/>
<keyword evidence="3" id="KW-1185">Reference proteome</keyword>
<accession>A0A505DIL3</accession>
<protein>
    <recommendedName>
        <fullName evidence="4">DUF3592 domain-containing protein</fullName>
    </recommendedName>
</protein>
<proteinExistence type="predicted"/>
<evidence type="ECO:0000256" key="1">
    <source>
        <dbReference type="SAM" id="Phobius"/>
    </source>
</evidence>
<name>A0A505DIL3_9ACTN</name>
<comment type="caution">
    <text evidence="2">The sequence shown here is derived from an EMBL/GenBank/DDBJ whole genome shotgun (WGS) entry which is preliminary data.</text>
</comment>
<dbReference type="EMBL" id="VCHX02000110">
    <property type="protein sequence ID" value="TPQ21755.1"/>
    <property type="molecule type" value="Genomic_DNA"/>
</dbReference>
<feature type="transmembrane region" description="Helical" evidence="1">
    <location>
        <begin position="6"/>
        <end position="27"/>
    </location>
</feature>
<evidence type="ECO:0000313" key="3">
    <source>
        <dbReference type="Proteomes" id="UP000317378"/>
    </source>
</evidence>
<evidence type="ECO:0008006" key="4">
    <source>
        <dbReference type="Google" id="ProtNLM"/>
    </source>
</evidence>
<dbReference type="Proteomes" id="UP000317378">
    <property type="component" value="Unassembled WGS sequence"/>
</dbReference>
<reference evidence="2 3" key="1">
    <citation type="submission" date="2019-06" db="EMBL/GenBank/DDBJ databases">
        <title>Streptomyces sporangiiformans sp. nov., a novel actinomycete isolated from soil in Mount Song.</title>
        <authorList>
            <person name="Han L."/>
        </authorList>
    </citation>
    <scope>NUCLEOTIDE SEQUENCE [LARGE SCALE GENOMIC DNA]</scope>
    <source>
        <strain evidence="2 3">NEAU-SSA 1</strain>
    </source>
</reference>
<keyword evidence="1" id="KW-1133">Transmembrane helix</keyword>
<evidence type="ECO:0000313" key="2">
    <source>
        <dbReference type="EMBL" id="TPQ21755.1"/>
    </source>
</evidence>
<organism evidence="2 3">
    <name type="scientific">Streptomyces sporangiiformans</name>
    <dbReference type="NCBI Taxonomy" id="2315329"/>
    <lineage>
        <taxon>Bacteria</taxon>
        <taxon>Bacillati</taxon>
        <taxon>Actinomycetota</taxon>
        <taxon>Actinomycetes</taxon>
        <taxon>Kitasatosporales</taxon>
        <taxon>Streptomycetaceae</taxon>
        <taxon>Streptomyces</taxon>
    </lineage>
</organism>
<keyword evidence="1" id="KW-0472">Membrane</keyword>
<sequence length="136" mass="15668">MHPAIWIVGILTVAPLLFLPFVAWPLVVRWNLRRRGITVPGRCIRVVSDEGAYFSVYEYVPVDAAKPLRRRTEGRGWPYANQGEEVEVIYDRDNPPSSRLTVEIGDVTGWRFATYTIFAWVALFLPLDIYTVMYYG</sequence>
<gene>
    <name evidence="2" type="ORF">FGD71_013265</name>
</gene>
<keyword evidence="1" id="KW-0812">Transmembrane</keyword>
<dbReference type="RefSeq" id="WP_140935883.1">
    <property type="nucleotide sequence ID" value="NZ_QXMJ01000110.1"/>
</dbReference>
<feature type="transmembrane region" description="Helical" evidence="1">
    <location>
        <begin position="112"/>
        <end position="135"/>
    </location>
</feature>